<sequence length="75" mass="7927">MLLARLFRSLDRPTETPESKDSGALLVSNRLNGQGFRGPSPSRRQQLGGAPGRTGSAGTLGMYSGIIPRTGVFIP</sequence>
<evidence type="ECO:0000313" key="2">
    <source>
        <dbReference type="EMBL" id="MEL1265797.1"/>
    </source>
</evidence>
<gene>
    <name evidence="2" type="ORF">AAD027_15685</name>
</gene>
<comment type="caution">
    <text evidence="2">The sequence shown here is derived from an EMBL/GenBank/DDBJ whole genome shotgun (WGS) entry which is preliminary data.</text>
</comment>
<keyword evidence="3" id="KW-1185">Reference proteome</keyword>
<dbReference type="Proteomes" id="UP001459204">
    <property type="component" value="Unassembled WGS sequence"/>
</dbReference>
<accession>A0ABU9J3G8</accession>
<organism evidence="2 3">
    <name type="scientific">Pseudoxanthomonas putridarboris</name>
    <dbReference type="NCBI Taxonomy" id="752605"/>
    <lineage>
        <taxon>Bacteria</taxon>
        <taxon>Pseudomonadati</taxon>
        <taxon>Pseudomonadota</taxon>
        <taxon>Gammaproteobacteria</taxon>
        <taxon>Lysobacterales</taxon>
        <taxon>Lysobacteraceae</taxon>
        <taxon>Pseudoxanthomonas</taxon>
    </lineage>
</organism>
<evidence type="ECO:0000256" key="1">
    <source>
        <dbReference type="SAM" id="MobiDB-lite"/>
    </source>
</evidence>
<dbReference type="EMBL" id="JBBWWT010000008">
    <property type="protein sequence ID" value="MEL1265797.1"/>
    <property type="molecule type" value="Genomic_DNA"/>
</dbReference>
<name>A0ABU9J3G8_9GAMM</name>
<proteinExistence type="predicted"/>
<protein>
    <submittedName>
        <fullName evidence="2">Uncharacterized protein</fullName>
    </submittedName>
</protein>
<evidence type="ECO:0000313" key="3">
    <source>
        <dbReference type="Proteomes" id="UP001459204"/>
    </source>
</evidence>
<feature type="compositionally biased region" description="Basic and acidic residues" evidence="1">
    <location>
        <begin position="8"/>
        <end position="21"/>
    </location>
</feature>
<feature type="region of interest" description="Disordered" evidence="1">
    <location>
        <begin position="8"/>
        <end position="62"/>
    </location>
</feature>
<reference evidence="2 3" key="1">
    <citation type="submission" date="2024-04" db="EMBL/GenBank/DDBJ databases">
        <title>Draft genome sequence of Pseudoxanthomonas putridarboris WD12.</title>
        <authorList>
            <person name="Oh J."/>
        </authorList>
    </citation>
    <scope>NUCLEOTIDE SEQUENCE [LARGE SCALE GENOMIC DNA]</scope>
    <source>
        <strain evidence="2 3">WD12</strain>
    </source>
</reference>
<dbReference type="RefSeq" id="WP_341726968.1">
    <property type="nucleotide sequence ID" value="NZ_JBBWWT010000008.1"/>
</dbReference>